<sequence>MRCSLTRIDRSCLPRTASAYYKYCRGLPGTEIHCQVVDYTIPEGPIAGLFEALSYVWGDPTKKFRTYVSDLPSHVEPATAQGYPDTTENLFTALQQLRDPALPRSTSIDAVCINQDDLMERANQVKFMARIYSHVNRLVVWLGTEENESAELFALIEDVANIIWRSPPDPLPSAINLIEYFQTLLRVPHWRRSWTDVTFTNQRDKVFAMLGMCSPETLNVIAPDYTKPRETI</sequence>
<protein>
    <submittedName>
        <fullName evidence="1">Uncharacterized protein</fullName>
    </submittedName>
</protein>
<dbReference type="Proteomes" id="UP000799754">
    <property type="component" value="Unassembled WGS sequence"/>
</dbReference>
<organism evidence="1 2">
    <name type="scientific">Macroventuria anomochaeta</name>
    <dbReference type="NCBI Taxonomy" id="301207"/>
    <lineage>
        <taxon>Eukaryota</taxon>
        <taxon>Fungi</taxon>
        <taxon>Dikarya</taxon>
        <taxon>Ascomycota</taxon>
        <taxon>Pezizomycotina</taxon>
        <taxon>Dothideomycetes</taxon>
        <taxon>Pleosporomycetidae</taxon>
        <taxon>Pleosporales</taxon>
        <taxon>Pleosporineae</taxon>
        <taxon>Didymellaceae</taxon>
        <taxon>Macroventuria</taxon>
    </lineage>
</organism>
<accession>A0ACB6S3S3</accession>
<keyword evidence="2" id="KW-1185">Reference proteome</keyword>
<evidence type="ECO:0000313" key="1">
    <source>
        <dbReference type="EMBL" id="KAF2628013.1"/>
    </source>
</evidence>
<reference evidence="1" key="1">
    <citation type="journal article" date="2020" name="Stud. Mycol.">
        <title>101 Dothideomycetes genomes: a test case for predicting lifestyles and emergence of pathogens.</title>
        <authorList>
            <person name="Haridas S."/>
            <person name="Albert R."/>
            <person name="Binder M."/>
            <person name="Bloem J."/>
            <person name="Labutti K."/>
            <person name="Salamov A."/>
            <person name="Andreopoulos B."/>
            <person name="Baker S."/>
            <person name="Barry K."/>
            <person name="Bills G."/>
            <person name="Bluhm B."/>
            <person name="Cannon C."/>
            <person name="Castanera R."/>
            <person name="Culley D."/>
            <person name="Daum C."/>
            <person name="Ezra D."/>
            <person name="Gonzalez J."/>
            <person name="Henrissat B."/>
            <person name="Kuo A."/>
            <person name="Liang C."/>
            <person name="Lipzen A."/>
            <person name="Lutzoni F."/>
            <person name="Magnuson J."/>
            <person name="Mondo S."/>
            <person name="Nolan M."/>
            <person name="Ohm R."/>
            <person name="Pangilinan J."/>
            <person name="Park H.-J."/>
            <person name="Ramirez L."/>
            <person name="Alfaro M."/>
            <person name="Sun H."/>
            <person name="Tritt A."/>
            <person name="Yoshinaga Y."/>
            <person name="Zwiers L.-H."/>
            <person name="Turgeon B."/>
            <person name="Goodwin S."/>
            <person name="Spatafora J."/>
            <person name="Crous P."/>
            <person name="Grigoriev I."/>
        </authorList>
    </citation>
    <scope>NUCLEOTIDE SEQUENCE</scope>
    <source>
        <strain evidence="1">CBS 525.71</strain>
    </source>
</reference>
<dbReference type="EMBL" id="MU006715">
    <property type="protein sequence ID" value="KAF2628013.1"/>
    <property type="molecule type" value="Genomic_DNA"/>
</dbReference>
<comment type="caution">
    <text evidence="1">The sequence shown here is derived from an EMBL/GenBank/DDBJ whole genome shotgun (WGS) entry which is preliminary data.</text>
</comment>
<name>A0ACB6S3S3_9PLEO</name>
<proteinExistence type="predicted"/>
<evidence type="ECO:0000313" key="2">
    <source>
        <dbReference type="Proteomes" id="UP000799754"/>
    </source>
</evidence>
<gene>
    <name evidence="1" type="ORF">BU25DRAFT_340828</name>
</gene>